<dbReference type="PATRIC" id="fig|1423739.3.peg.15"/>
<name>A0A0R1SLP0_9LACO</name>
<feature type="transmembrane region" description="Helical" evidence="1">
    <location>
        <begin position="224"/>
        <end position="249"/>
    </location>
</feature>
<feature type="transmembrane region" description="Helical" evidence="1">
    <location>
        <begin position="88"/>
        <end position="119"/>
    </location>
</feature>
<feature type="transmembrane region" description="Helical" evidence="1">
    <location>
        <begin position="45"/>
        <end position="67"/>
    </location>
</feature>
<evidence type="ECO:0000313" key="2">
    <source>
        <dbReference type="EMBL" id="KRL69984.1"/>
    </source>
</evidence>
<keyword evidence="1" id="KW-0472">Membrane</keyword>
<dbReference type="AlphaFoldDB" id="A0A0R1SLP0"/>
<dbReference type="Proteomes" id="UP000052013">
    <property type="component" value="Unassembled WGS sequence"/>
</dbReference>
<dbReference type="STRING" id="1423739.FC85_GL000012"/>
<comment type="caution">
    <text evidence="2">The sequence shown here is derived from an EMBL/GenBank/DDBJ whole genome shotgun (WGS) entry which is preliminary data.</text>
</comment>
<protein>
    <submittedName>
        <fullName evidence="2">ABC superfamily ATP binding cassette transporter permease</fullName>
    </submittedName>
</protein>
<evidence type="ECO:0000256" key="1">
    <source>
        <dbReference type="SAM" id="Phobius"/>
    </source>
</evidence>
<feature type="transmembrane region" description="Helical" evidence="1">
    <location>
        <begin position="18"/>
        <end position="39"/>
    </location>
</feature>
<keyword evidence="1" id="KW-1133">Transmembrane helix</keyword>
<keyword evidence="1" id="KW-0812">Transmembrane</keyword>
<proteinExistence type="predicted"/>
<organism evidence="2 3">
    <name type="scientific">Lentilactobacillus diolivorans DSM 14421</name>
    <dbReference type="NCBI Taxonomy" id="1423739"/>
    <lineage>
        <taxon>Bacteria</taxon>
        <taxon>Bacillati</taxon>
        <taxon>Bacillota</taxon>
        <taxon>Bacilli</taxon>
        <taxon>Lactobacillales</taxon>
        <taxon>Lactobacillaceae</taxon>
        <taxon>Lentilactobacillus</taxon>
    </lineage>
</organism>
<dbReference type="EMBL" id="AZEY01000005">
    <property type="protein sequence ID" value="KRL69984.1"/>
    <property type="molecule type" value="Genomic_DNA"/>
</dbReference>
<feature type="transmembrane region" description="Helical" evidence="1">
    <location>
        <begin position="145"/>
        <end position="169"/>
    </location>
</feature>
<sequence length="257" mass="28546">MTSFSSVTKILSKQKIQIVNHVIVLDLIAVILSIFWAIYQGSLTAIDSLSIILGWSVVAFMVAFVLLSRNSEHVFVSDSYRLIPTNDTNLYTANLISSVLGIVYLGVFQILLFAVGSALNLKQVTLMLNKVVMDDSVSVFSMRTFLGVVSVLIAILFFTILFWTSITLIHMITTAIISFLPDNRQKIVRFILYVVVIIGLVYVLSILSNTVGNFIGQFGNPDSYLYAYTADAFVAFVVLLESVGSIYLLQNWVETNN</sequence>
<dbReference type="RefSeq" id="WP_057863560.1">
    <property type="nucleotide sequence ID" value="NZ_AZEY01000005.1"/>
</dbReference>
<gene>
    <name evidence="2" type="ORF">FC85_GL000012</name>
</gene>
<reference evidence="2 3" key="1">
    <citation type="journal article" date="2015" name="Genome Announc.">
        <title>Expanding the biotechnology potential of lactobacilli through comparative genomics of 213 strains and associated genera.</title>
        <authorList>
            <person name="Sun Z."/>
            <person name="Harris H.M."/>
            <person name="McCann A."/>
            <person name="Guo C."/>
            <person name="Argimon S."/>
            <person name="Zhang W."/>
            <person name="Yang X."/>
            <person name="Jeffery I.B."/>
            <person name="Cooney J.C."/>
            <person name="Kagawa T.F."/>
            <person name="Liu W."/>
            <person name="Song Y."/>
            <person name="Salvetti E."/>
            <person name="Wrobel A."/>
            <person name="Rasinkangas P."/>
            <person name="Parkhill J."/>
            <person name="Rea M.C."/>
            <person name="O'Sullivan O."/>
            <person name="Ritari J."/>
            <person name="Douillard F.P."/>
            <person name="Paul Ross R."/>
            <person name="Yang R."/>
            <person name="Briner A.E."/>
            <person name="Felis G.E."/>
            <person name="de Vos W.M."/>
            <person name="Barrangou R."/>
            <person name="Klaenhammer T.R."/>
            <person name="Caufield P.W."/>
            <person name="Cui Y."/>
            <person name="Zhang H."/>
            <person name="O'Toole P.W."/>
        </authorList>
    </citation>
    <scope>NUCLEOTIDE SEQUENCE [LARGE SCALE GENOMIC DNA]</scope>
    <source>
        <strain evidence="2 3">DSM 14421</strain>
    </source>
</reference>
<feature type="transmembrane region" description="Helical" evidence="1">
    <location>
        <begin position="190"/>
        <end position="212"/>
    </location>
</feature>
<evidence type="ECO:0000313" key="3">
    <source>
        <dbReference type="Proteomes" id="UP000052013"/>
    </source>
</evidence>
<accession>A0A0R1SLP0</accession>